<organism evidence="2 3">
    <name type="scientific">Hibiscus sabdariffa</name>
    <name type="common">roselle</name>
    <dbReference type="NCBI Taxonomy" id="183260"/>
    <lineage>
        <taxon>Eukaryota</taxon>
        <taxon>Viridiplantae</taxon>
        <taxon>Streptophyta</taxon>
        <taxon>Embryophyta</taxon>
        <taxon>Tracheophyta</taxon>
        <taxon>Spermatophyta</taxon>
        <taxon>Magnoliopsida</taxon>
        <taxon>eudicotyledons</taxon>
        <taxon>Gunneridae</taxon>
        <taxon>Pentapetalae</taxon>
        <taxon>rosids</taxon>
        <taxon>malvids</taxon>
        <taxon>Malvales</taxon>
        <taxon>Malvaceae</taxon>
        <taxon>Malvoideae</taxon>
        <taxon>Hibiscus</taxon>
    </lineage>
</organism>
<comment type="caution">
    <text evidence="2">The sequence shown here is derived from an EMBL/GenBank/DDBJ whole genome shotgun (WGS) entry which is preliminary data.</text>
</comment>
<accession>A0ABR2FW79</accession>
<sequence length="222" mass="24636">MRGIIPASQRLGGPQSLRPLSLVQSQTTRTTEHNSRRPRAPPRAKRARNSEKGRHQPLSLQLQTQNCYQRYLEAQRCLNTTLSDQHSGSAAMGNVFFYRQPLASLGTFTTMPGPSAFGTVATLPQFHFNQHNACRPICDAPTSQAPDNIQEVPFGHQPQTSLYPAPASSNQESLPVLPSSEVEMIQPDDEDLIPALLNWNNDKPINLLDSSFNCNNLQDYLS</sequence>
<reference evidence="2 3" key="1">
    <citation type="journal article" date="2024" name="G3 (Bethesda)">
        <title>Genome assembly of Hibiscus sabdariffa L. provides insights into metabolisms of medicinal natural products.</title>
        <authorList>
            <person name="Kim T."/>
        </authorList>
    </citation>
    <scope>NUCLEOTIDE SEQUENCE [LARGE SCALE GENOMIC DNA]</scope>
    <source>
        <strain evidence="2">TK-2024</strain>
        <tissue evidence="2">Old leaves</tissue>
    </source>
</reference>
<feature type="compositionally biased region" description="Basic residues" evidence="1">
    <location>
        <begin position="36"/>
        <end position="47"/>
    </location>
</feature>
<keyword evidence="3" id="KW-1185">Reference proteome</keyword>
<evidence type="ECO:0000256" key="1">
    <source>
        <dbReference type="SAM" id="MobiDB-lite"/>
    </source>
</evidence>
<feature type="region of interest" description="Disordered" evidence="1">
    <location>
        <begin position="1"/>
        <end position="60"/>
    </location>
</feature>
<dbReference type="EMBL" id="JBBPBM010000004">
    <property type="protein sequence ID" value="KAK8588506.1"/>
    <property type="molecule type" value="Genomic_DNA"/>
</dbReference>
<evidence type="ECO:0000313" key="3">
    <source>
        <dbReference type="Proteomes" id="UP001472677"/>
    </source>
</evidence>
<evidence type="ECO:0000313" key="2">
    <source>
        <dbReference type="EMBL" id="KAK8588506.1"/>
    </source>
</evidence>
<protein>
    <submittedName>
        <fullName evidence="2">Uncharacterized protein</fullName>
    </submittedName>
</protein>
<proteinExistence type="predicted"/>
<dbReference type="Proteomes" id="UP001472677">
    <property type="component" value="Unassembled WGS sequence"/>
</dbReference>
<gene>
    <name evidence="2" type="ORF">V6N12_022942</name>
</gene>
<feature type="compositionally biased region" description="Polar residues" evidence="1">
    <location>
        <begin position="157"/>
        <end position="173"/>
    </location>
</feature>
<feature type="region of interest" description="Disordered" evidence="1">
    <location>
        <begin position="153"/>
        <end position="174"/>
    </location>
</feature>
<name>A0ABR2FW79_9ROSI</name>